<protein>
    <submittedName>
        <fullName evidence="2">tRNA synthase</fullName>
    </submittedName>
</protein>
<sequence>MAILKPIATQTLARSITKLYRDAVANYHRAELGDPTRVLFLRPSQLPFCPADFFVQNAAHGTMRSLDFAGCFYTSVGTVVHEVLQQALCLSGKLLANYECKECGTWHNMSYKYECCGFPTTYHELSIKYKGISGHIDGVLDMGDGTHSVIDFKTTGVNAAAKKAKDPGVVYVEQIEAYAVLLELQYGLKISGISDIFVLRDNPTKDPAIFTRAITDERRSVIKKRLKRYLKMHRETLDVSTLKEALALLEYDRCTNPYCPVCKLDDEGRRREIKKAYKLGKAAGHVPIRGMAERAVAAKAASSKKKKAA</sequence>
<keyword evidence="3" id="KW-1185">Reference proteome</keyword>
<evidence type="ECO:0000313" key="2">
    <source>
        <dbReference type="EMBL" id="QBQ74669.1"/>
    </source>
</evidence>
<evidence type="ECO:0000259" key="1">
    <source>
        <dbReference type="Pfam" id="PF12705"/>
    </source>
</evidence>
<proteinExistence type="predicted"/>
<reference evidence="2 3" key="1">
    <citation type="submission" date="2019-02" db="EMBL/GenBank/DDBJ databases">
        <title>Complete genome sequence of Burkholderia cenocepacia phage BcepSauron.</title>
        <authorList>
            <person name="Park K."/>
            <person name="Gonzalez C."/>
            <person name="Liu M."/>
            <person name="Gill J."/>
        </authorList>
    </citation>
    <scope>NUCLEOTIDE SEQUENCE [LARGE SCALE GENOMIC DNA]</scope>
</reference>
<dbReference type="InterPro" id="IPR011604">
    <property type="entry name" value="PDDEXK-like_dom_sf"/>
</dbReference>
<evidence type="ECO:0000313" key="3">
    <source>
        <dbReference type="Proteomes" id="UP000301424"/>
    </source>
</evidence>
<organism evidence="2 3">
    <name type="scientific">Burkholderia phage BcepSauron</name>
    <dbReference type="NCBI Taxonomy" id="2530033"/>
    <lineage>
        <taxon>Viruses</taxon>
        <taxon>Duplodnaviria</taxon>
        <taxon>Heunggongvirae</taxon>
        <taxon>Uroviricota</taxon>
        <taxon>Caudoviricetes</taxon>
        <taxon>Sarumanvirus</taxon>
        <taxon>Sarumanvirus bcepsauron</taxon>
    </lineage>
</organism>
<dbReference type="Proteomes" id="UP000301424">
    <property type="component" value="Segment"/>
</dbReference>
<dbReference type="Pfam" id="PF12705">
    <property type="entry name" value="PDDEXK_1"/>
    <property type="match status" value="1"/>
</dbReference>
<accession>A0A482MLX7</accession>
<dbReference type="InterPro" id="IPR038726">
    <property type="entry name" value="PDDEXK_AddAB-type"/>
</dbReference>
<gene>
    <name evidence="2" type="ORF">BcepSauron_289</name>
</gene>
<feature type="domain" description="PD-(D/E)XK endonuclease-like" evidence="1">
    <location>
        <begin position="127"/>
        <end position="262"/>
    </location>
</feature>
<dbReference type="Gene3D" id="3.90.320.10">
    <property type="match status" value="1"/>
</dbReference>
<name>A0A482MLX7_9CAUD</name>
<dbReference type="EMBL" id="MK552141">
    <property type="protein sequence ID" value="QBQ74669.1"/>
    <property type="molecule type" value="Genomic_DNA"/>
</dbReference>